<comment type="caution">
    <text evidence="2">The sequence shown here is derived from an EMBL/GenBank/DDBJ whole genome shotgun (WGS) entry which is preliminary data.</text>
</comment>
<organism evidence="2 3">
    <name type="scientific">Sphingomonas mollis</name>
    <dbReference type="NCBI Taxonomy" id="2795726"/>
    <lineage>
        <taxon>Bacteria</taxon>
        <taxon>Pseudomonadati</taxon>
        <taxon>Pseudomonadota</taxon>
        <taxon>Alphaproteobacteria</taxon>
        <taxon>Sphingomonadales</taxon>
        <taxon>Sphingomonadaceae</taxon>
        <taxon>Sphingomonas</taxon>
    </lineage>
</organism>
<dbReference type="GO" id="GO:0016757">
    <property type="term" value="F:glycosyltransferase activity"/>
    <property type="evidence" value="ECO:0007669"/>
    <property type="project" value="UniProtKB-KW"/>
</dbReference>
<reference evidence="3" key="1">
    <citation type="submission" date="2020-12" db="EMBL/GenBank/DDBJ databases">
        <title>Hymenobacter sp.</title>
        <authorList>
            <person name="Kim M.K."/>
        </authorList>
    </citation>
    <scope>NUCLEOTIDE SEQUENCE [LARGE SCALE GENOMIC DNA]</scope>
    <source>
        <strain evidence="3">BT553</strain>
    </source>
</reference>
<dbReference type="InterPro" id="IPR041715">
    <property type="entry name" value="HisRS-like_core"/>
</dbReference>
<dbReference type="InterPro" id="IPR004516">
    <property type="entry name" value="HisRS/HisZ"/>
</dbReference>
<dbReference type="Pfam" id="PF13393">
    <property type="entry name" value="tRNA-synt_His"/>
    <property type="match status" value="1"/>
</dbReference>
<gene>
    <name evidence="2" type="ORF">JAO74_00270</name>
</gene>
<dbReference type="RefSeq" id="WP_199033879.1">
    <property type="nucleotide sequence ID" value="NZ_JAELXS010000001.1"/>
</dbReference>
<keyword evidence="3" id="KW-1185">Reference proteome</keyword>
<evidence type="ECO:0000313" key="2">
    <source>
        <dbReference type="EMBL" id="MBJ6120215.1"/>
    </source>
</evidence>
<dbReference type="SUPFAM" id="SSF55681">
    <property type="entry name" value="Class II aaRS and biotin synthetases"/>
    <property type="match status" value="1"/>
</dbReference>
<dbReference type="InterPro" id="IPR045864">
    <property type="entry name" value="aa-tRNA-synth_II/BPL/LPL"/>
</dbReference>
<dbReference type="PANTHER" id="PTHR43707">
    <property type="entry name" value="HISTIDYL-TRNA SYNTHETASE"/>
    <property type="match status" value="1"/>
</dbReference>
<evidence type="ECO:0000259" key="1">
    <source>
        <dbReference type="Pfam" id="PF13393"/>
    </source>
</evidence>
<sequence>MTMPGLLPEGFHDRLPPVADAAAAVEARVLEAARLHGYERVDPPLAEFADELAVRLKPVLSGRHGRPVEGTGGLTDAVRFVDPVGQATLAIRPDMTAQVARIAATRMGHHPRPVRLSYAGSVLKLRASQLAPARERRQVGAELIGLDSIAAACEVVRVAVEGLAAAGIVDVSIDFTLPDLVDTLATGSLPVAAEAIGPLRERLDAKDAGGVAAIAPAYLPLVEAAGPFDSAMARLRAFDTDGVLASRLDGLATIAAALGDTAAMTLDPTERHGFEYQSWLGFSLFAAGAARELGRGGTYVIVHPDGTEEPATGFSLYADMLGGIGAAPARRRLFLPHGTPAHEGAAMRAAGWVTVAALEPGDTPEAQLCTHRWVAGAAQAVTPAG</sequence>
<keyword evidence="2" id="KW-0808">Transferase</keyword>
<evidence type="ECO:0000313" key="3">
    <source>
        <dbReference type="Proteomes" id="UP000640426"/>
    </source>
</evidence>
<accession>A0ABS0XKC9</accession>
<protein>
    <submittedName>
        <fullName evidence="2">ATP phosphoribosyltransferase regulatory subunit</fullName>
    </submittedName>
</protein>
<name>A0ABS0XKC9_9SPHN</name>
<dbReference type="Gene3D" id="3.30.930.10">
    <property type="entry name" value="Bira Bifunctional Protein, Domain 2"/>
    <property type="match status" value="1"/>
</dbReference>
<dbReference type="Proteomes" id="UP000640426">
    <property type="component" value="Unassembled WGS sequence"/>
</dbReference>
<dbReference type="EMBL" id="JAELXS010000001">
    <property type="protein sequence ID" value="MBJ6120215.1"/>
    <property type="molecule type" value="Genomic_DNA"/>
</dbReference>
<dbReference type="PANTHER" id="PTHR43707:SF1">
    <property type="entry name" value="HISTIDINE--TRNA LIGASE, MITOCHONDRIAL-RELATED"/>
    <property type="match status" value="1"/>
</dbReference>
<dbReference type="PIRSF" id="PIRSF001549">
    <property type="entry name" value="His-tRNA_synth"/>
    <property type="match status" value="1"/>
</dbReference>
<keyword evidence="2" id="KW-0328">Glycosyltransferase</keyword>
<feature type="domain" description="Class II Histidinyl-tRNA synthetase (HisRS)-like catalytic core" evidence="1">
    <location>
        <begin position="10"/>
        <end position="320"/>
    </location>
</feature>
<proteinExistence type="predicted"/>